<dbReference type="SMART" id="SM00431">
    <property type="entry name" value="SCAN"/>
    <property type="match status" value="1"/>
</dbReference>
<dbReference type="FunFam" id="3.30.160.60:FF:001772">
    <property type="entry name" value="Uncharacterized protein"/>
    <property type="match status" value="1"/>
</dbReference>
<dbReference type="FunFam" id="3.30.160.60:FF:002716">
    <property type="entry name" value="Zinc finger protein 212"/>
    <property type="match status" value="1"/>
</dbReference>
<feature type="domain" description="C2H2-type" evidence="13">
    <location>
        <begin position="774"/>
        <end position="801"/>
    </location>
</feature>
<dbReference type="GeneTree" id="ENSGT00940000154488"/>
<dbReference type="OrthoDB" id="9411774at2759"/>
<dbReference type="FunFam" id="3.30.160.60:FF:002061">
    <property type="entry name" value="Uncharacterized protein"/>
    <property type="match status" value="1"/>
</dbReference>
<feature type="domain" description="C2H2-type" evidence="13">
    <location>
        <begin position="718"/>
        <end position="745"/>
    </location>
</feature>
<reference evidence="15 16" key="1">
    <citation type="journal article" date="2019" name="Proc. Natl. Acad. Sci. U.S.A.">
        <title>Regulatory changes in pterin and carotenoid genes underlie balanced color polymorphisms in the wall lizard.</title>
        <authorList>
            <person name="Andrade P."/>
            <person name="Pinho C."/>
            <person name="Perez I de Lanuza G."/>
            <person name="Afonso S."/>
            <person name="Brejcha J."/>
            <person name="Rubin C.J."/>
            <person name="Wallerman O."/>
            <person name="Pereira P."/>
            <person name="Sabatino S.J."/>
            <person name="Bellati A."/>
            <person name="Pellitteri-Rosa D."/>
            <person name="Bosakova Z."/>
            <person name="Bunikis I."/>
            <person name="Carretero M.A."/>
            <person name="Feiner N."/>
            <person name="Marsik P."/>
            <person name="Pauperio F."/>
            <person name="Salvi D."/>
            <person name="Soler L."/>
            <person name="While G.M."/>
            <person name="Uller T."/>
            <person name="Font E."/>
            <person name="Andersson L."/>
            <person name="Carneiro M."/>
        </authorList>
    </citation>
    <scope>NUCLEOTIDE SEQUENCE</scope>
</reference>
<feature type="region of interest" description="Disordered" evidence="12">
    <location>
        <begin position="1"/>
        <end position="65"/>
    </location>
</feature>
<dbReference type="AlphaFoldDB" id="A0A670HQH7"/>
<dbReference type="GO" id="GO:0000981">
    <property type="term" value="F:DNA-binding transcription factor activity, RNA polymerase II-specific"/>
    <property type="evidence" value="ECO:0007669"/>
    <property type="project" value="TreeGrafter"/>
</dbReference>
<dbReference type="Pfam" id="PF00096">
    <property type="entry name" value="zf-C2H2"/>
    <property type="match status" value="14"/>
</dbReference>
<dbReference type="FunFam" id="3.30.160.60:FF:000688">
    <property type="entry name" value="zinc finger protein 197 isoform X1"/>
    <property type="match status" value="1"/>
</dbReference>
<keyword evidence="10" id="KW-0539">Nucleus</keyword>
<dbReference type="CDD" id="cd07936">
    <property type="entry name" value="SCAN"/>
    <property type="match status" value="1"/>
</dbReference>
<dbReference type="FunFam" id="3.30.160.60:FF:000902">
    <property type="entry name" value="Zinc finger protein 445"/>
    <property type="match status" value="1"/>
</dbReference>
<feature type="domain" description="C2H2-type" evidence="13">
    <location>
        <begin position="466"/>
        <end position="493"/>
    </location>
</feature>
<dbReference type="PROSITE" id="PS50804">
    <property type="entry name" value="SCAN_BOX"/>
    <property type="match status" value="1"/>
</dbReference>
<feature type="region of interest" description="Disordered" evidence="12">
    <location>
        <begin position="259"/>
        <end position="279"/>
    </location>
</feature>
<dbReference type="InterPro" id="IPR038269">
    <property type="entry name" value="SCAN_sf"/>
</dbReference>
<evidence type="ECO:0000256" key="2">
    <source>
        <dbReference type="ARBA" id="ARBA00006991"/>
    </source>
</evidence>
<evidence type="ECO:0000256" key="7">
    <source>
        <dbReference type="ARBA" id="ARBA00023015"/>
    </source>
</evidence>
<evidence type="ECO:0000256" key="10">
    <source>
        <dbReference type="ARBA" id="ARBA00023242"/>
    </source>
</evidence>
<keyword evidence="16" id="KW-1185">Reference proteome</keyword>
<keyword evidence="9" id="KW-0804">Transcription</keyword>
<accession>A0A670HQH7</accession>
<feature type="domain" description="C2H2-type" evidence="13">
    <location>
        <begin position="662"/>
        <end position="689"/>
    </location>
</feature>
<dbReference type="PANTHER" id="PTHR24408:SF34">
    <property type="entry name" value="ZINC FINGER PROTEIN 672-RELATED"/>
    <property type="match status" value="1"/>
</dbReference>
<dbReference type="GO" id="GO:0008270">
    <property type="term" value="F:zinc ion binding"/>
    <property type="evidence" value="ECO:0007669"/>
    <property type="project" value="UniProtKB-KW"/>
</dbReference>
<evidence type="ECO:0000259" key="14">
    <source>
        <dbReference type="PROSITE" id="PS50804"/>
    </source>
</evidence>
<feature type="domain" description="C2H2-type" evidence="13">
    <location>
        <begin position="410"/>
        <end position="437"/>
    </location>
</feature>
<evidence type="ECO:0000256" key="3">
    <source>
        <dbReference type="ARBA" id="ARBA00022723"/>
    </source>
</evidence>
<dbReference type="InterPro" id="IPR013087">
    <property type="entry name" value="Znf_C2H2_type"/>
</dbReference>
<name>A0A670HQH7_PODMU</name>
<dbReference type="FunFam" id="1.10.4020.10:FF:000001">
    <property type="entry name" value="zinc finger protein 263 isoform X1"/>
    <property type="match status" value="1"/>
</dbReference>
<evidence type="ECO:0000256" key="9">
    <source>
        <dbReference type="ARBA" id="ARBA00023163"/>
    </source>
</evidence>
<feature type="compositionally biased region" description="Basic and acidic residues" evidence="12">
    <location>
        <begin position="25"/>
        <end position="39"/>
    </location>
</feature>
<feature type="domain" description="C2H2-type" evidence="13">
    <location>
        <begin position="606"/>
        <end position="633"/>
    </location>
</feature>
<evidence type="ECO:0000256" key="6">
    <source>
        <dbReference type="ARBA" id="ARBA00022833"/>
    </source>
</evidence>
<dbReference type="PROSITE" id="PS50157">
    <property type="entry name" value="ZINC_FINGER_C2H2_2"/>
    <property type="match status" value="15"/>
</dbReference>
<sequence length="807" mass="90944">MAAKQETPLGSSSQTPIEQKMLPRRKMETRGSKDSRESLEETSLSQVNGGEFRNRGQVKEEPDEGLAQHWEAQWQEFLKTVESPHLQWGNPQLEEAPSVAMGTQAHVASFEGSSRRETLFPPSLDGQKTCGFLEAAVMADAAQVKEENLDNIPDSGDVSQQLFRQLRCREGDGPRMVCARLSFLCRQWLKPERHSKEQILDLVVLEQLLNILPPEMQSWVRDRGAKTCAQAVALAEDFLLGQEEDGRLEEQYRGLVRKGESLNSPQEELTPSEVGLSGESKQECDEANEIVGNDCSSATATLHENEEEKGVLGFIDRVEPSIPAAGKGEASLTQCRDHHSTFESQSRPESWRGDCQGSEADLRKSFSETMAWQETPAGERQKTCKICGEKFSWSTDLIKHKRTHTGEKPYKCLDCGKCFSQISDLNIHKRIHTGEKPFKCSHCGKSFSRSTNLIVHERMHTGEKPYKCSYCEKTFCAGSQLISHQRIHTGDKPYKCFECGRTFSWSATFRRHQRIHTGEKPYKCLECGKSFSFKSVLIAHERTHTGDKPHKCSECGKSFSQRAHLSSHQRIHTGEKPFQCSQCGKSFGLRSVLMAHENTHVLEKPHKCSDCGKSFSNKSQLTNHQRLHTGDKPYKCFVCEKTFNLSSLLTGHLRTHTGEKPYKCSHCEKCFGGRSTLVAHERTHTGEKPHRCPDCGKTFSQKTNLNSHQRIHTGEKPHKCLDCGKGFSQKSHLLNHQRDHTGEKPFKCVCCDKCFGARSTLVAHERTHTGEKPHECKDCGRSFSRKAHLARHERTHGAGKAFLVLSQ</sequence>
<keyword evidence="5 11" id="KW-0863">Zinc-finger</keyword>
<keyword evidence="8" id="KW-0238">DNA-binding</keyword>
<dbReference type="InterPro" id="IPR036236">
    <property type="entry name" value="Znf_C2H2_sf"/>
</dbReference>
<dbReference type="SMART" id="SM00355">
    <property type="entry name" value="ZnF_C2H2"/>
    <property type="match status" value="15"/>
</dbReference>
<comment type="subcellular location">
    <subcellularLocation>
        <location evidence="1">Nucleus</location>
    </subcellularLocation>
</comment>
<dbReference type="FunFam" id="3.30.160.60:FF:002005">
    <property type="entry name" value="Zinc finger protein 200"/>
    <property type="match status" value="1"/>
</dbReference>
<feature type="domain" description="C2H2-type" evidence="13">
    <location>
        <begin position="690"/>
        <end position="717"/>
    </location>
</feature>
<organism evidence="15 16">
    <name type="scientific">Podarcis muralis</name>
    <name type="common">Wall lizard</name>
    <name type="synonym">Lacerta muralis</name>
    <dbReference type="NCBI Taxonomy" id="64176"/>
    <lineage>
        <taxon>Eukaryota</taxon>
        <taxon>Metazoa</taxon>
        <taxon>Chordata</taxon>
        <taxon>Craniata</taxon>
        <taxon>Vertebrata</taxon>
        <taxon>Euteleostomi</taxon>
        <taxon>Lepidosauria</taxon>
        <taxon>Squamata</taxon>
        <taxon>Bifurcata</taxon>
        <taxon>Unidentata</taxon>
        <taxon>Episquamata</taxon>
        <taxon>Laterata</taxon>
        <taxon>Lacertibaenia</taxon>
        <taxon>Lacertidae</taxon>
        <taxon>Podarcis</taxon>
    </lineage>
</organism>
<dbReference type="GeneID" id="114592159"/>
<feature type="domain" description="C2H2-type" evidence="13">
    <location>
        <begin position="382"/>
        <end position="409"/>
    </location>
</feature>
<comment type="similarity">
    <text evidence="2">Belongs to the krueppel C2H2-type zinc-finger protein family.</text>
</comment>
<feature type="domain" description="C2H2-type" evidence="13">
    <location>
        <begin position="550"/>
        <end position="577"/>
    </location>
</feature>
<dbReference type="GO" id="GO:0043565">
    <property type="term" value="F:sequence-specific DNA binding"/>
    <property type="evidence" value="ECO:0007669"/>
    <property type="project" value="TreeGrafter"/>
</dbReference>
<proteinExistence type="inferred from homology"/>
<feature type="domain" description="SCAN box" evidence="14">
    <location>
        <begin position="160"/>
        <end position="238"/>
    </location>
</feature>
<reference evidence="15" key="3">
    <citation type="submission" date="2025-09" db="UniProtKB">
        <authorList>
            <consortium name="Ensembl"/>
        </authorList>
    </citation>
    <scope>IDENTIFICATION</scope>
</reference>
<dbReference type="OMA" id="WSATFRR"/>
<evidence type="ECO:0000256" key="1">
    <source>
        <dbReference type="ARBA" id="ARBA00004123"/>
    </source>
</evidence>
<evidence type="ECO:0000256" key="5">
    <source>
        <dbReference type="ARBA" id="ARBA00022771"/>
    </source>
</evidence>
<keyword evidence="3" id="KW-0479">Metal-binding</keyword>
<dbReference type="InterPro" id="IPR003309">
    <property type="entry name" value="SCAN_dom"/>
</dbReference>
<dbReference type="PROSITE" id="PS00028">
    <property type="entry name" value="ZINC_FINGER_C2H2_1"/>
    <property type="match status" value="15"/>
</dbReference>
<dbReference type="Proteomes" id="UP000472272">
    <property type="component" value="Chromosome 2"/>
</dbReference>
<keyword evidence="7" id="KW-0805">Transcription regulation</keyword>
<feature type="domain" description="C2H2-type" evidence="13">
    <location>
        <begin position="634"/>
        <end position="661"/>
    </location>
</feature>
<dbReference type="FunFam" id="3.30.160.60:FF:000512">
    <property type="entry name" value="zinc finger protein 197 isoform X1"/>
    <property type="match status" value="1"/>
</dbReference>
<dbReference type="FunFam" id="3.30.160.60:FF:001270">
    <property type="entry name" value="zinc finger protein 583 isoform X1"/>
    <property type="match status" value="1"/>
</dbReference>
<feature type="domain" description="C2H2-type" evidence="13">
    <location>
        <begin position="494"/>
        <end position="521"/>
    </location>
</feature>
<dbReference type="FunFam" id="3.30.160.60:FF:001684">
    <property type="entry name" value="zinc finger protein 33B-like"/>
    <property type="match status" value="1"/>
</dbReference>
<dbReference type="FunFam" id="3.30.160.60:FF:001954">
    <property type="entry name" value="Zinc finger protein 787"/>
    <property type="match status" value="1"/>
</dbReference>
<protein>
    <submittedName>
        <fullName evidence="15">Zinc finger protein 345-like</fullName>
    </submittedName>
</protein>
<dbReference type="SUPFAM" id="SSF47353">
    <property type="entry name" value="Retrovirus capsid dimerization domain-like"/>
    <property type="match status" value="1"/>
</dbReference>
<evidence type="ECO:0000256" key="12">
    <source>
        <dbReference type="SAM" id="MobiDB-lite"/>
    </source>
</evidence>
<dbReference type="Gene3D" id="1.10.4020.10">
    <property type="entry name" value="DNA breaking-rejoining enzymes"/>
    <property type="match status" value="1"/>
</dbReference>
<keyword evidence="4" id="KW-0677">Repeat</keyword>
<dbReference type="Ensembl" id="ENSPMRT00000001905.1">
    <property type="protein sequence ID" value="ENSPMRP00000001791.1"/>
    <property type="gene ID" value="ENSPMRG00000001326.1"/>
</dbReference>
<evidence type="ECO:0000256" key="4">
    <source>
        <dbReference type="ARBA" id="ARBA00022737"/>
    </source>
</evidence>
<dbReference type="Gene3D" id="3.30.160.60">
    <property type="entry name" value="Classic Zinc Finger"/>
    <property type="match status" value="15"/>
</dbReference>
<dbReference type="GO" id="GO:0005634">
    <property type="term" value="C:nucleus"/>
    <property type="evidence" value="ECO:0007669"/>
    <property type="project" value="UniProtKB-SubCell"/>
</dbReference>
<feature type="domain" description="C2H2-type" evidence="13">
    <location>
        <begin position="746"/>
        <end position="773"/>
    </location>
</feature>
<dbReference type="SUPFAM" id="SSF57667">
    <property type="entry name" value="beta-beta-alpha zinc fingers"/>
    <property type="match status" value="8"/>
</dbReference>
<dbReference type="Pfam" id="PF02023">
    <property type="entry name" value="SCAN"/>
    <property type="match status" value="1"/>
</dbReference>
<feature type="domain" description="C2H2-type" evidence="13">
    <location>
        <begin position="438"/>
        <end position="465"/>
    </location>
</feature>
<evidence type="ECO:0000259" key="13">
    <source>
        <dbReference type="PROSITE" id="PS50157"/>
    </source>
</evidence>
<evidence type="ECO:0000313" key="16">
    <source>
        <dbReference type="Proteomes" id="UP000472272"/>
    </source>
</evidence>
<evidence type="ECO:0000256" key="8">
    <source>
        <dbReference type="ARBA" id="ARBA00023125"/>
    </source>
</evidence>
<feature type="domain" description="C2H2-type" evidence="13">
    <location>
        <begin position="578"/>
        <end position="605"/>
    </location>
</feature>
<dbReference type="RefSeq" id="XP_028575911.1">
    <property type="nucleotide sequence ID" value="XM_028720078.1"/>
</dbReference>
<dbReference type="KEGG" id="pmua:114592159"/>
<evidence type="ECO:0000313" key="15">
    <source>
        <dbReference type="Ensembl" id="ENSPMRP00000001791.1"/>
    </source>
</evidence>
<reference evidence="15" key="2">
    <citation type="submission" date="2025-08" db="UniProtKB">
        <authorList>
            <consortium name="Ensembl"/>
        </authorList>
    </citation>
    <scope>IDENTIFICATION</scope>
</reference>
<dbReference type="PANTHER" id="PTHR24408">
    <property type="entry name" value="ZINC FINGER PROTEIN"/>
    <property type="match status" value="1"/>
</dbReference>
<evidence type="ECO:0000256" key="11">
    <source>
        <dbReference type="PROSITE-ProRule" id="PRU00042"/>
    </source>
</evidence>
<gene>
    <name evidence="15" type="primary">LOC114592159</name>
</gene>
<feature type="domain" description="C2H2-type" evidence="13">
    <location>
        <begin position="522"/>
        <end position="549"/>
    </location>
</feature>
<keyword evidence="6" id="KW-0862">Zinc</keyword>
<dbReference type="FunFam" id="3.30.160.60:FF:002343">
    <property type="entry name" value="Zinc finger protein 33A"/>
    <property type="match status" value="4"/>
</dbReference>
<feature type="compositionally biased region" description="Polar residues" evidence="12">
    <location>
        <begin position="8"/>
        <end position="17"/>
    </location>
</feature>